<dbReference type="EMBL" id="AWVP01000005">
    <property type="protein sequence ID" value="ERK60565.1"/>
    <property type="molecule type" value="Genomic_DNA"/>
</dbReference>
<dbReference type="GO" id="GO:0003677">
    <property type="term" value="F:DNA binding"/>
    <property type="evidence" value="ECO:0007669"/>
    <property type="project" value="UniProtKB-UniRule"/>
</dbReference>
<protein>
    <submittedName>
        <fullName evidence="4">Transcriptional regulator, TetR family</fullName>
    </submittedName>
</protein>
<dbReference type="AlphaFoldDB" id="U2QCJ2"/>
<evidence type="ECO:0000259" key="3">
    <source>
        <dbReference type="PROSITE" id="PS50977"/>
    </source>
</evidence>
<evidence type="ECO:0000313" key="5">
    <source>
        <dbReference type="Proteomes" id="UP000016637"/>
    </source>
</evidence>
<dbReference type="HOGENOM" id="CLU_2553405_0_0_9"/>
<organism evidence="4 5">
    <name type="scientific">Gemella bergeri ATCC 700627</name>
    <dbReference type="NCBI Taxonomy" id="1321820"/>
    <lineage>
        <taxon>Bacteria</taxon>
        <taxon>Bacillati</taxon>
        <taxon>Bacillota</taxon>
        <taxon>Bacilli</taxon>
        <taxon>Bacillales</taxon>
        <taxon>Gemellaceae</taxon>
        <taxon>Gemella</taxon>
    </lineage>
</organism>
<dbReference type="eggNOG" id="COG1309">
    <property type="taxonomic scope" value="Bacteria"/>
</dbReference>
<dbReference type="SUPFAM" id="SSF46689">
    <property type="entry name" value="Homeodomain-like"/>
    <property type="match status" value="1"/>
</dbReference>
<dbReference type="RefSeq" id="WP_021753027.1">
    <property type="nucleotide sequence ID" value="NZ_KI271838.1"/>
</dbReference>
<evidence type="ECO:0000256" key="1">
    <source>
        <dbReference type="ARBA" id="ARBA00023125"/>
    </source>
</evidence>
<keyword evidence="1 2" id="KW-0238">DNA-binding</keyword>
<dbReference type="InterPro" id="IPR009057">
    <property type="entry name" value="Homeodomain-like_sf"/>
</dbReference>
<sequence>MNYKKTTISEKRKSEICEAAKHCFLAKGFQNTTMEDVIKEVGMSKGGVYRYYKSTVDMLYDIMLNGNNYRFDRVDDFIKKKS</sequence>
<evidence type="ECO:0000256" key="2">
    <source>
        <dbReference type="PROSITE-ProRule" id="PRU00335"/>
    </source>
</evidence>
<accession>U2QCJ2</accession>
<dbReference type="PATRIC" id="fig|1321820.3.peg.86"/>
<proteinExistence type="predicted"/>
<dbReference type="InterPro" id="IPR001647">
    <property type="entry name" value="HTH_TetR"/>
</dbReference>
<comment type="caution">
    <text evidence="4">The sequence shown here is derived from an EMBL/GenBank/DDBJ whole genome shotgun (WGS) entry which is preliminary data.</text>
</comment>
<reference evidence="4 5" key="1">
    <citation type="submission" date="2013-08" db="EMBL/GenBank/DDBJ databases">
        <authorList>
            <person name="Weinstock G."/>
            <person name="Sodergren E."/>
            <person name="Wylie T."/>
            <person name="Fulton L."/>
            <person name="Fulton R."/>
            <person name="Fronick C."/>
            <person name="O'Laughlin M."/>
            <person name="Godfrey J."/>
            <person name="Miner T."/>
            <person name="Herter B."/>
            <person name="Appelbaum E."/>
            <person name="Cordes M."/>
            <person name="Lek S."/>
            <person name="Wollam A."/>
            <person name="Pepin K.H."/>
            <person name="Palsikar V.B."/>
            <person name="Mitreva M."/>
            <person name="Wilson R.K."/>
        </authorList>
    </citation>
    <scope>NUCLEOTIDE SEQUENCE [LARGE SCALE GENOMIC DNA]</scope>
    <source>
        <strain evidence="4 5">ATCC 700627</strain>
    </source>
</reference>
<name>U2QCJ2_9BACL</name>
<evidence type="ECO:0000313" key="4">
    <source>
        <dbReference type="EMBL" id="ERK60565.1"/>
    </source>
</evidence>
<keyword evidence="5" id="KW-1185">Reference proteome</keyword>
<dbReference type="PRINTS" id="PR00455">
    <property type="entry name" value="HTHTETR"/>
</dbReference>
<dbReference type="PROSITE" id="PS50977">
    <property type="entry name" value="HTH_TETR_2"/>
    <property type="match status" value="1"/>
</dbReference>
<gene>
    <name evidence="4" type="ORF">HMPREF1983_00087</name>
</gene>
<feature type="DNA-binding region" description="H-T-H motif" evidence="2">
    <location>
        <begin position="33"/>
        <end position="52"/>
    </location>
</feature>
<feature type="domain" description="HTH tetR-type" evidence="3">
    <location>
        <begin position="10"/>
        <end position="70"/>
    </location>
</feature>
<dbReference type="Gene3D" id="1.10.10.60">
    <property type="entry name" value="Homeodomain-like"/>
    <property type="match status" value="1"/>
</dbReference>
<dbReference type="Pfam" id="PF00440">
    <property type="entry name" value="TetR_N"/>
    <property type="match status" value="1"/>
</dbReference>
<dbReference type="Proteomes" id="UP000016637">
    <property type="component" value="Unassembled WGS sequence"/>
</dbReference>